<dbReference type="PANTHER" id="PTHR37828">
    <property type="entry name" value="GSR2449 PROTEIN"/>
    <property type="match status" value="1"/>
</dbReference>
<dbReference type="PANTHER" id="PTHR37828:SF1">
    <property type="entry name" value="YCII-RELATED DOMAIN-CONTAINING PROTEIN"/>
    <property type="match status" value="1"/>
</dbReference>
<organism evidence="3 4">
    <name type="scientific">Williamsia deligens</name>
    <dbReference type="NCBI Taxonomy" id="321325"/>
    <lineage>
        <taxon>Bacteria</taxon>
        <taxon>Bacillati</taxon>
        <taxon>Actinomycetota</taxon>
        <taxon>Actinomycetes</taxon>
        <taxon>Mycobacteriales</taxon>
        <taxon>Nocardiaceae</taxon>
        <taxon>Williamsia</taxon>
    </lineage>
</organism>
<name>A0ABW3GAL5_9NOCA</name>
<evidence type="ECO:0000313" key="4">
    <source>
        <dbReference type="Proteomes" id="UP001597068"/>
    </source>
</evidence>
<accession>A0ABW3GAL5</accession>
<dbReference type="RefSeq" id="WP_253648044.1">
    <property type="nucleotide sequence ID" value="NZ_BAAAMO010000001.1"/>
</dbReference>
<feature type="domain" description="YCII-related" evidence="2">
    <location>
        <begin position="21"/>
        <end position="90"/>
    </location>
</feature>
<evidence type="ECO:0000313" key="3">
    <source>
        <dbReference type="EMBL" id="MFD0927541.1"/>
    </source>
</evidence>
<comment type="caution">
    <text evidence="3">The sequence shown here is derived from an EMBL/GenBank/DDBJ whole genome shotgun (WGS) entry which is preliminary data.</text>
</comment>
<dbReference type="Proteomes" id="UP001597068">
    <property type="component" value="Unassembled WGS sequence"/>
</dbReference>
<sequence length="99" mass="10294">MAETSAHSDASTIWVIDLTYKASLDVVDRMRDAHLTVLADFAARGVVATSGPKSPRTGGVIVTHPVARAAVAALIAADPFALHDIADYVVTGTRPPTLA</sequence>
<dbReference type="InterPro" id="IPR005545">
    <property type="entry name" value="YCII"/>
</dbReference>
<gene>
    <name evidence="3" type="ORF">ACFQ04_17510</name>
</gene>
<dbReference type="InterPro" id="IPR011008">
    <property type="entry name" value="Dimeric_a/b-barrel"/>
</dbReference>
<dbReference type="EMBL" id="JBHTIL010000006">
    <property type="protein sequence ID" value="MFD0927541.1"/>
    <property type="molecule type" value="Genomic_DNA"/>
</dbReference>
<comment type="similarity">
    <text evidence="1">Belongs to the YciI family.</text>
</comment>
<evidence type="ECO:0000256" key="1">
    <source>
        <dbReference type="ARBA" id="ARBA00007689"/>
    </source>
</evidence>
<reference evidence="4" key="1">
    <citation type="journal article" date="2019" name="Int. J. Syst. Evol. Microbiol.">
        <title>The Global Catalogue of Microorganisms (GCM) 10K type strain sequencing project: providing services to taxonomists for standard genome sequencing and annotation.</title>
        <authorList>
            <consortium name="The Broad Institute Genomics Platform"/>
            <consortium name="The Broad Institute Genome Sequencing Center for Infectious Disease"/>
            <person name="Wu L."/>
            <person name="Ma J."/>
        </authorList>
    </citation>
    <scope>NUCLEOTIDE SEQUENCE [LARGE SCALE GENOMIC DNA]</scope>
    <source>
        <strain evidence="4">CCUG 50873</strain>
    </source>
</reference>
<proteinExistence type="inferred from homology"/>
<evidence type="ECO:0000259" key="2">
    <source>
        <dbReference type="Pfam" id="PF03795"/>
    </source>
</evidence>
<protein>
    <submittedName>
        <fullName evidence="3">YciI family protein</fullName>
    </submittedName>
</protein>
<dbReference type="Pfam" id="PF03795">
    <property type="entry name" value="YCII"/>
    <property type="match status" value="1"/>
</dbReference>
<keyword evidence="4" id="KW-1185">Reference proteome</keyword>
<dbReference type="SUPFAM" id="SSF54909">
    <property type="entry name" value="Dimeric alpha+beta barrel"/>
    <property type="match status" value="1"/>
</dbReference>